<evidence type="ECO:0000313" key="7">
    <source>
        <dbReference type="EMBL" id="GAA3935782.1"/>
    </source>
</evidence>
<dbReference type="Gene3D" id="3.30.470.20">
    <property type="entry name" value="ATP-grasp fold, B domain"/>
    <property type="match status" value="1"/>
</dbReference>
<evidence type="ECO:0000313" key="8">
    <source>
        <dbReference type="Proteomes" id="UP001501000"/>
    </source>
</evidence>
<organism evidence="7 8">
    <name type="scientific">Streptomyces gulbargensis</name>
    <dbReference type="NCBI Taxonomy" id="364901"/>
    <lineage>
        <taxon>Bacteria</taxon>
        <taxon>Bacillati</taxon>
        <taxon>Actinomycetota</taxon>
        <taxon>Actinomycetes</taxon>
        <taxon>Kitasatosporales</taxon>
        <taxon>Streptomycetaceae</taxon>
        <taxon>Streptomyces</taxon>
    </lineage>
</organism>
<comment type="caution">
    <text evidence="7">The sequence shown here is derived from an EMBL/GenBank/DDBJ whole genome shotgun (WGS) entry which is preliminary data.</text>
</comment>
<dbReference type="InterPro" id="IPR052032">
    <property type="entry name" value="ATP-dep_AA_Ligase"/>
</dbReference>
<name>A0ABP7N6L2_9ACTN</name>
<dbReference type="Pfam" id="PF18603">
    <property type="entry name" value="LAL_C2"/>
    <property type="match status" value="1"/>
</dbReference>
<sequence length="447" mass="46563">MTEPAAGTPLPGQDSTGAPALLLVGGGAARDHGADSTLRTIRAAHALGLAVHLTDLPEALAAATAVTALADRVSALDHEKPEACAEWARSGAAGNVAAVFSSREYAQEAAATLAATLGLPGNDPRVVATVRRKDLCRAALAEAGFRQPAVMLCHDREQARQFVTGRPGPWIVKPRDAMGSIGVTLVETPDALDDAITALPAPGAFLVEEYVTGPEYSIEGVLVGGRPTVLAVTAKYVTKPPLFVELAHALPAPVEPEVHDGLAREAAAAVTALGLRRGIFHIEAWWTEHGPVLGEVHTRFGGDWIHLMLEHVLDADLSETVLRDLLGLPTQVPIPTDPATTPRGAAVLFPTPPPGTVTALHGWDELTGLPGVLHADPQLAPGDTVPPLTDSAARRGVLITTAEDARTALDQAHRLAARLTTTVAPPPGAPVPPPTPTPMPVRQEQDH</sequence>
<dbReference type="RefSeq" id="WP_345286668.1">
    <property type="nucleotide sequence ID" value="NZ_BAABAJ010000022.1"/>
</dbReference>
<dbReference type="PANTHER" id="PTHR43585">
    <property type="entry name" value="FUMIPYRROLE BIOSYNTHESIS PROTEIN C"/>
    <property type="match status" value="1"/>
</dbReference>
<protein>
    <recommendedName>
        <fullName evidence="6">ATP-grasp domain-containing protein</fullName>
    </recommendedName>
</protein>
<evidence type="ECO:0000256" key="5">
    <source>
        <dbReference type="SAM" id="MobiDB-lite"/>
    </source>
</evidence>
<keyword evidence="3 4" id="KW-0067">ATP-binding</keyword>
<keyword evidence="2 4" id="KW-0547">Nucleotide-binding</keyword>
<dbReference type="PANTHER" id="PTHR43585:SF2">
    <property type="entry name" value="ATP-GRASP ENZYME FSQD"/>
    <property type="match status" value="1"/>
</dbReference>
<dbReference type="Gene3D" id="3.40.50.20">
    <property type="match status" value="1"/>
</dbReference>
<keyword evidence="1" id="KW-0436">Ligase</keyword>
<evidence type="ECO:0000256" key="4">
    <source>
        <dbReference type="PROSITE-ProRule" id="PRU00409"/>
    </source>
</evidence>
<gene>
    <name evidence="7" type="ORF">GCM10022244_50290</name>
</gene>
<feature type="compositionally biased region" description="Pro residues" evidence="5">
    <location>
        <begin position="424"/>
        <end position="439"/>
    </location>
</feature>
<dbReference type="InterPro" id="IPR040570">
    <property type="entry name" value="LAL_C2"/>
</dbReference>
<accession>A0ABP7N6L2</accession>
<feature type="region of interest" description="Disordered" evidence="5">
    <location>
        <begin position="421"/>
        <end position="447"/>
    </location>
</feature>
<evidence type="ECO:0000256" key="1">
    <source>
        <dbReference type="ARBA" id="ARBA00022598"/>
    </source>
</evidence>
<evidence type="ECO:0000259" key="6">
    <source>
        <dbReference type="PROSITE" id="PS50975"/>
    </source>
</evidence>
<evidence type="ECO:0000256" key="3">
    <source>
        <dbReference type="ARBA" id="ARBA00022840"/>
    </source>
</evidence>
<dbReference type="EMBL" id="BAABAJ010000022">
    <property type="protein sequence ID" value="GAA3935782.1"/>
    <property type="molecule type" value="Genomic_DNA"/>
</dbReference>
<dbReference type="SUPFAM" id="SSF56059">
    <property type="entry name" value="Glutathione synthetase ATP-binding domain-like"/>
    <property type="match status" value="1"/>
</dbReference>
<reference evidence="8" key="1">
    <citation type="journal article" date="2019" name="Int. J. Syst. Evol. Microbiol.">
        <title>The Global Catalogue of Microorganisms (GCM) 10K type strain sequencing project: providing services to taxonomists for standard genome sequencing and annotation.</title>
        <authorList>
            <consortium name="The Broad Institute Genomics Platform"/>
            <consortium name="The Broad Institute Genome Sequencing Center for Infectious Disease"/>
            <person name="Wu L."/>
            <person name="Ma J."/>
        </authorList>
    </citation>
    <scope>NUCLEOTIDE SEQUENCE [LARGE SCALE GENOMIC DNA]</scope>
    <source>
        <strain evidence="8">JCM 16956</strain>
    </source>
</reference>
<evidence type="ECO:0000256" key="2">
    <source>
        <dbReference type="ARBA" id="ARBA00022741"/>
    </source>
</evidence>
<proteinExistence type="predicted"/>
<dbReference type="PROSITE" id="PS50975">
    <property type="entry name" value="ATP_GRASP"/>
    <property type="match status" value="1"/>
</dbReference>
<keyword evidence="8" id="KW-1185">Reference proteome</keyword>
<dbReference type="Proteomes" id="UP001501000">
    <property type="component" value="Unassembled WGS sequence"/>
</dbReference>
<feature type="domain" description="ATP-grasp" evidence="6">
    <location>
        <begin position="137"/>
        <end position="326"/>
    </location>
</feature>
<dbReference type="InterPro" id="IPR011761">
    <property type="entry name" value="ATP-grasp"/>
</dbReference>
<dbReference type="Pfam" id="PF13535">
    <property type="entry name" value="ATP-grasp_4"/>
    <property type="match status" value="1"/>
</dbReference>